<organism evidence="1">
    <name type="scientific">marine sediment metagenome</name>
    <dbReference type="NCBI Taxonomy" id="412755"/>
    <lineage>
        <taxon>unclassified sequences</taxon>
        <taxon>metagenomes</taxon>
        <taxon>ecological metagenomes</taxon>
    </lineage>
</organism>
<name>X1U9B3_9ZZZZ</name>
<accession>X1U9B3</accession>
<evidence type="ECO:0000313" key="1">
    <source>
        <dbReference type="EMBL" id="GAI88919.1"/>
    </source>
</evidence>
<gene>
    <name evidence="1" type="ORF">S12H4_36059</name>
</gene>
<sequence>MLKQTNCVKHALNTAGLTLEADVGESFLVNAIYIGRCTTDAYLAVKIDNFSVAYW</sequence>
<comment type="caution">
    <text evidence="1">The sequence shown here is derived from an EMBL/GenBank/DDBJ whole genome shotgun (WGS) entry which is preliminary data.</text>
</comment>
<dbReference type="AlphaFoldDB" id="X1U9B3"/>
<protein>
    <submittedName>
        <fullName evidence="1">Uncharacterized protein</fullName>
    </submittedName>
</protein>
<proteinExistence type="predicted"/>
<reference evidence="1" key="1">
    <citation type="journal article" date="2014" name="Front. Microbiol.">
        <title>High frequency of phylogenetically diverse reductive dehalogenase-homologous genes in deep subseafloor sedimentary metagenomes.</title>
        <authorList>
            <person name="Kawai M."/>
            <person name="Futagami T."/>
            <person name="Toyoda A."/>
            <person name="Takaki Y."/>
            <person name="Nishi S."/>
            <person name="Hori S."/>
            <person name="Arai W."/>
            <person name="Tsubouchi T."/>
            <person name="Morono Y."/>
            <person name="Uchiyama I."/>
            <person name="Ito T."/>
            <person name="Fujiyama A."/>
            <person name="Inagaki F."/>
            <person name="Takami H."/>
        </authorList>
    </citation>
    <scope>NUCLEOTIDE SEQUENCE</scope>
    <source>
        <strain evidence="1">Expedition CK06-06</strain>
    </source>
</reference>
<dbReference type="EMBL" id="BARW01021467">
    <property type="protein sequence ID" value="GAI88919.1"/>
    <property type="molecule type" value="Genomic_DNA"/>
</dbReference>
<feature type="non-terminal residue" evidence="1">
    <location>
        <position position="55"/>
    </location>
</feature>